<dbReference type="NCBIfam" id="NF009492">
    <property type="entry name" value="PRK12853.1-3"/>
    <property type="match status" value="1"/>
</dbReference>
<dbReference type="PANTHER" id="PTHR23429:SF0">
    <property type="entry name" value="GLUCOSE-6-PHOSPHATE 1-DEHYDROGENASE"/>
    <property type="match status" value="1"/>
</dbReference>
<keyword evidence="3 7" id="KW-0313">Glucose metabolism</keyword>
<evidence type="ECO:0000256" key="2">
    <source>
        <dbReference type="ARBA" id="ARBA00009975"/>
    </source>
</evidence>
<dbReference type="Proteomes" id="UP000032671">
    <property type="component" value="Unassembled WGS sequence"/>
</dbReference>
<feature type="binding site" evidence="7">
    <location>
        <position position="241"/>
    </location>
    <ligand>
        <name>substrate</name>
    </ligand>
</feature>
<comment type="pathway">
    <text evidence="1 7">Carbohydrate degradation; pentose phosphate pathway; D-ribulose 5-phosphate from D-glucose 6-phosphate (oxidative stage): step 1/3.</text>
</comment>
<dbReference type="GO" id="GO:0006006">
    <property type="term" value="P:glucose metabolic process"/>
    <property type="evidence" value="ECO:0007669"/>
    <property type="project" value="UniProtKB-KW"/>
</dbReference>
<feature type="domain" description="Glucose-6-phosphate dehydrogenase C-terminal" evidence="9">
    <location>
        <begin position="214"/>
        <end position="505"/>
    </location>
</feature>
<gene>
    <name evidence="7 11" type="primary">zwf</name>
    <name evidence="10" type="ORF">Abci_017_146</name>
    <name evidence="11" type="ORF">ACI01nite_11430</name>
</gene>
<dbReference type="GO" id="GO:0009051">
    <property type="term" value="P:pentose-phosphate shunt, oxidative branch"/>
    <property type="evidence" value="ECO:0007669"/>
    <property type="project" value="TreeGrafter"/>
</dbReference>
<evidence type="ECO:0000313" key="12">
    <source>
        <dbReference type="Proteomes" id="UP000032671"/>
    </source>
</evidence>
<keyword evidence="13" id="KW-1185">Reference proteome</keyword>
<comment type="caution">
    <text evidence="10">The sequence shown here is derived from an EMBL/GenBank/DDBJ whole genome shotgun (WGS) entry which is preliminary data.</text>
</comment>
<dbReference type="NCBIfam" id="TIGR00871">
    <property type="entry name" value="zwf"/>
    <property type="match status" value="1"/>
</dbReference>
<dbReference type="RefSeq" id="WP_084597613.1">
    <property type="nucleotide sequence ID" value="NZ_BAMV01000017.1"/>
</dbReference>
<dbReference type="SUPFAM" id="SSF55347">
    <property type="entry name" value="Glyceraldehyde-3-phosphate dehydrogenase-like, C-terminal domain"/>
    <property type="match status" value="1"/>
</dbReference>
<dbReference type="GO" id="GO:0050661">
    <property type="term" value="F:NADP binding"/>
    <property type="evidence" value="ECO:0007669"/>
    <property type="project" value="UniProtKB-UniRule"/>
</dbReference>
<dbReference type="EMBL" id="BJVU01000003">
    <property type="protein sequence ID" value="GEL58541.1"/>
    <property type="molecule type" value="Genomic_DNA"/>
</dbReference>
<evidence type="ECO:0000256" key="7">
    <source>
        <dbReference type="HAMAP-Rule" id="MF_00966"/>
    </source>
</evidence>
<evidence type="ECO:0000313" key="10">
    <source>
        <dbReference type="EMBL" id="GAN60962.1"/>
    </source>
</evidence>
<evidence type="ECO:0000313" key="13">
    <source>
        <dbReference type="Proteomes" id="UP000321891"/>
    </source>
</evidence>
<keyword evidence="6 7" id="KW-0119">Carbohydrate metabolism</keyword>
<evidence type="ECO:0000259" key="9">
    <source>
        <dbReference type="Pfam" id="PF02781"/>
    </source>
</evidence>
<dbReference type="PROSITE" id="PS00069">
    <property type="entry name" value="G6P_DEHYDROGENASE"/>
    <property type="match status" value="1"/>
</dbReference>
<evidence type="ECO:0000256" key="6">
    <source>
        <dbReference type="ARBA" id="ARBA00023277"/>
    </source>
</evidence>
<evidence type="ECO:0000313" key="11">
    <source>
        <dbReference type="EMBL" id="GEL58541.1"/>
    </source>
</evidence>
<accession>A0A0D6N4M9</accession>
<accession>A0A6N3SMJ2</accession>
<feature type="binding site" evidence="7">
    <location>
        <position position="207"/>
    </location>
    <ligand>
        <name>substrate</name>
    </ligand>
</feature>
<dbReference type="InterPro" id="IPR036291">
    <property type="entry name" value="NAD(P)-bd_dom_sf"/>
</dbReference>
<dbReference type="InterPro" id="IPR022675">
    <property type="entry name" value="G6P_DH_C"/>
</dbReference>
<dbReference type="GO" id="GO:0005829">
    <property type="term" value="C:cytosol"/>
    <property type="evidence" value="ECO:0007669"/>
    <property type="project" value="TreeGrafter"/>
</dbReference>
<feature type="binding site" evidence="7">
    <location>
        <position position="361"/>
    </location>
    <ligand>
        <name>substrate</name>
    </ligand>
</feature>
<evidence type="ECO:0000256" key="5">
    <source>
        <dbReference type="ARBA" id="ARBA00023002"/>
    </source>
</evidence>
<comment type="similarity">
    <text evidence="2 7">Belongs to the glucose-6-phosphate dehydrogenase family.</text>
</comment>
<dbReference type="Proteomes" id="UP000321891">
    <property type="component" value="Unassembled WGS sequence"/>
</dbReference>
<dbReference type="Pfam" id="PF02781">
    <property type="entry name" value="G6PD_C"/>
    <property type="match status" value="1"/>
</dbReference>
<feature type="active site" description="Proton acceptor" evidence="7">
    <location>
        <position position="265"/>
    </location>
</feature>
<proteinExistence type="inferred from homology"/>
<dbReference type="InterPro" id="IPR001282">
    <property type="entry name" value="G6P_DH"/>
</dbReference>
<dbReference type="Gene3D" id="3.40.50.720">
    <property type="entry name" value="NAD(P)-binding Rossmann-like Domain"/>
    <property type="match status" value="1"/>
</dbReference>
<comment type="caution">
    <text evidence="7">Lacks conserved residue(s) required for the propagation of feature annotation.</text>
</comment>
<reference evidence="10 12" key="1">
    <citation type="submission" date="2012-11" db="EMBL/GenBank/DDBJ databases">
        <title>Whole genome sequence of Acetobacter cibinongensis 4H-1.</title>
        <authorList>
            <person name="Azuma Y."/>
            <person name="Higashiura N."/>
            <person name="Hirakawa H."/>
            <person name="Matsushita K."/>
        </authorList>
    </citation>
    <scope>NUCLEOTIDE SEQUENCE [LARGE SCALE GENOMIC DNA]</scope>
    <source>
        <strain evidence="10 12">4H-1</strain>
    </source>
</reference>
<dbReference type="Gene3D" id="3.30.360.10">
    <property type="entry name" value="Dihydrodipicolinate Reductase, domain 2"/>
    <property type="match status" value="1"/>
</dbReference>
<evidence type="ECO:0000256" key="1">
    <source>
        <dbReference type="ARBA" id="ARBA00004937"/>
    </source>
</evidence>
<evidence type="ECO:0000256" key="4">
    <source>
        <dbReference type="ARBA" id="ARBA00022857"/>
    </source>
</evidence>
<dbReference type="Pfam" id="PF00479">
    <property type="entry name" value="G6PD_N"/>
    <property type="match status" value="1"/>
</dbReference>
<dbReference type="PANTHER" id="PTHR23429">
    <property type="entry name" value="GLUCOSE-6-PHOSPHATE 1-DEHYDROGENASE G6PD"/>
    <property type="match status" value="1"/>
</dbReference>
<feature type="binding site" evidence="7">
    <location>
        <position position="260"/>
    </location>
    <ligand>
        <name>substrate</name>
    </ligand>
</feature>
<reference evidence="11 13" key="2">
    <citation type="submission" date="2019-07" db="EMBL/GenBank/DDBJ databases">
        <title>Whole genome shotgun sequence of Acetobacter cibinongensis NBRC 16605.</title>
        <authorList>
            <person name="Hosoyama A."/>
            <person name="Uohara A."/>
            <person name="Ohji S."/>
            <person name="Ichikawa N."/>
        </authorList>
    </citation>
    <scope>NUCLEOTIDE SEQUENCE [LARGE SCALE GENOMIC DNA]</scope>
    <source>
        <strain evidence="11 13">NBRC 16605</strain>
    </source>
</reference>
<comment type="catalytic activity">
    <reaction evidence="7">
        <text>D-glucose 6-phosphate + NADP(+) = 6-phospho-D-glucono-1,5-lactone + NADPH + H(+)</text>
        <dbReference type="Rhea" id="RHEA:15841"/>
        <dbReference type="ChEBI" id="CHEBI:15378"/>
        <dbReference type="ChEBI" id="CHEBI:57783"/>
        <dbReference type="ChEBI" id="CHEBI:57955"/>
        <dbReference type="ChEBI" id="CHEBI:58349"/>
        <dbReference type="ChEBI" id="CHEBI:61548"/>
        <dbReference type="EC" id="1.1.1.49"/>
    </reaction>
</comment>
<keyword evidence="4 7" id="KW-0521">NADP</keyword>
<feature type="binding site" evidence="7">
    <location>
        <position position="203"/>
    </location>
    <ligand>
        <name>substrate</name>
    </ligand>
</feature>
<dbReference type="STRING" id="1231339.Abci_017_146"/>
<dbReference type="InterPro" id="IPR022674">
    <property type="entry name" value="G6P_DH_NAD-bd"/>
</dbReference>
<dbReference type="SUPFAM" id="SSF51735">
    <property type="entry name" value="NAD(P)-binding Rossmann-fold domains"/>
    <property type="match status" value="1"/>
</dbReference>
<feature type="domain" description="Glucose-6-phosphate dehydrogenase NAD-binding" evidence="8">
    <location>
        <begin position="29"/>
        <end position="212"/>
    </location>
</feature>
<dbReference type="EC" id="1.1.1.49" evidence="7"/>
<dbReference type="HAMAP" id="MF_00966">
    <property type="entry name" value="G6PD"/>
    <property type="match status" value="1"/>
</dbReference>
<sequence length="513" mass="56771">MTLRSPSAALHAATAAPAATHPAPACTLVILGAGGDLTHRLLVPALYDLACSKFLPEDFQIIGVSLEEQTTQGWVSSLQSRLENSMRERHAASSSATLNHSAWQWLSSRMHYLSLNFTDPAALSPLSALVTGRNVVFYLATPPRFFEPATTTLSQAGLLLEKTDQFRRVVIEKPFGTNLQSAQALNTHLLSILHEKQIYRVDHFLGKETVQNLLALRFSNILFEPLWCKDYIDHIQITAAETLSVEGRGVFYDATGALRDMVPNHLFQILALVAMERPVSLNSEEIRNAKQAVFEAIRPITPDNMVRGQYQAGTCKGRAVPSYRDSQGVSPDSMTETYAALRVDIETARWQGVPFYLRTGKALSRAVTEIVVQFKAPTNPLFHTGQGEPEAANRFVYNIRPDKGANLYFNVKNPGPETIVSEVTSEFRYEKSFGNTPNIGYETLLYDCLQGNATLFQRADNIEAAWRAVNGILQDTEKSKLDFYTAGSSGPLSAETLLARDGRKWASLTKDKD</sequence>
<dbReference type="AlphaFoldDB" id="A0A0D6N4M9"/>
<comment type="function">
    <text evidence="7">Catalyzes the oxidation of glucose 6-phosphate to 6-phosphogluconolactone.</text>
</comment>
<dbReference type="PIRSF" id="PIRSF000110">
    <property type="entry name" value="G6PD"/>
    <property type="match status" value="1"/>
</dbReference>
<name>A0A0D6N4M9_9PROT</name>
<dbReference type="GO" id="GO:0004345">
    <property type="term" value="F:glucose-6-phosphate dehydrogenase activity"/>
    <property type="evidence" value="ECO:0007669"/>
    <property type="project" value="UniProtKB-UniRule"/>
</dbReference>
<evidence type="ECO:0000256" key="3">
    <source>
        <dbReference type="ARBA" id="ARBA00022526"/>
    </source>
</evidence>
<dbReference type="EMBL" id="BAMV01000017">
    <property type="protein sequence ID" value="GAN60962.1"/>
    <property type="molecule type" value="Genomic_DNA"/>
</dbReference>
<organism evidence="10 12">
    <name type="scientific">Acetobacter cibinongensis</name>
    <dbReference type="NCBI Taxonomy" id="146475"/>
    <lineage>
        <taxon>Bacteria</taxon>
        <taxon>Pseudomonadati</taxon>
        <taxon>Pseudomonadota</taxon>
        <taxon>Alphaproteobacteria</taxon>
        <taxon>Acetobacterales</taxon>
        <taxon>Acetobacteraceae</taxon>
        <taxon>Acetobacter</taxon>
    </lineage>
</organism>
<feature type="binding site" evidence="7">
    <location>
        <position position="173"/>
    </location>
    <ligand>
        <name>NADP(+)</name>
        <dbReference type="ChEBI" id="CHEBI:58349"/>
    </ligand>
</feature>
<dbReference type="PRINTS" id="PR00079">
    <property type="entry name" value="G6PDHDRGNASE"/>
</dbReference>
<keyword evidence="5 7" id="KW-0560">Oxidoreductase</keyword>
<protein>
    <recommendedName>
        <fullName evidence="7">Glucose-6-phosphate 1-dehydrogenase</fullName>
        <shortName evidence="7">G6PD</shortName>
        <ecNumber evidence="7">1.1.1.49</ecNumber>
    </recommendedName>
</protein>
<dbReference type="InterPro" id="IPR019796">
    <property type="entry name" value="G6P_DH_AS"/>
</dbReference>
<dbReference type="UniPathway" id="UPA00115">
    <property type="reaction ID" value="UER00408"/>
</dbReference>
<evidence type="ECO:0000259" key="8">
    <source>
        <dbReference type="Pfam" id="PF00479"/>
    </source>
</evidence>